<keyword evidence="1" id="KW-0472">Membrane</keyword>
<dbReference type="InterPro" id="IPR048533">
    <property type="entry name" value="VUPS"/>
</dbReference>
<feature type="transmembrane region" description="Helical" evidence="1">
    <location>
        <begin position="164"/>
        <end position="189"/>
    </location>
</feature>
<dbReference type="PANTHER" id="PTHR44757:SF2">
    <property type="entry name" value="BIOFILM ARCHITECTURE MAINTENANCE PROTEIN MBAA"/>
    <property type="match status" value="1"/>
</dbReference>
<comment type="caution">
    <text evidence="4">The sequence shown here is derived from an EMBL/GenBank/DDBJ whole genome shotgun (WGS) entry which is preliminary data.</text>
</comment>
<dbReference type="Pfam" id="PF20973">
    <property type="entry name" value="VUPS"/>
    <property type="match status" value="1"/>
</dbReference>
<organism evidence="4 5">
    <name type="scientific">Vibrio viridaestus</name>
    <dbReference type="NCBI Taxonomy" id="2487322"/>
    <lineage>
        <taxon>Bacteria</taxon>
        <taxon>Pseudomonadati</taxon>
        <taxon>Pseudomonadota</taxon>
        <taxon>Gammaproteobacteria</taxon>
        <taxon>Vibrionales</taxon>
        <taxon>Vibrionaceae</taxon>
        <taxon>Vibrio</taxon>
    </lineage>
</organism>
<sequence>MFGLFLLQVALFSLFPLYFTTLDGPIRRVSYYIYLALVLLIGGFFGNVYSLPITSEINVSGGNICYGAFMMTAVLFVLVEKDFFILRHVVRLVIFVDLFNVLFSSLVAKSLENNSVINPHNTSAALFDVSTPFIILGGVLIISELLVLLFLFEQIKKINLAPALSACIYILLFISVLCFDGIAFPLIAFGFSPEIVAIVFGGLDGKVLTATSFSIPLLIFAVVKRESFIHYLESDTFRWGLLFKTSSQIIEEMSDQEYGLEQAATVFKNSSEGLAFVSHSGQVIQANQSFLEMLKLSNDDISNKNTVVSALFQHNGLLIHNTQVLSGKWRGEVTFGERYQHQGLLSVTKVRSSSNKESTFVFSLVNIDEQKQAQSKLNHLARHDQLTQLPNRRVLDEKLHEASGRAAALLIIDLDHFKDVNDSYGHAAGDEVLKQVSTRLLQVQNQYSGHVGVLCRTGGDEFALLLNVYDYELSKRIIADIQDSLKQVIQLERSTEVYISATIGASFQSVNEARNLLQEADAGMYEAKKNRRGTYGIYEDRLTIESQRKLTLSSHLKVAIENNEIEVYYQPQYQTTTETLIGVEALARWRDQELGWISPAEFIPVAEATGLIEKLGEYVLCKACSDAVTWAERNIKLSVNVSAHQLRFGQFITSLNKALETTHFPRHLLELELTESAYIEREKEVFPLLDQLKQLGVCLAVDDFGTGYSSLSYLSKMPWDTLKIDRSFITRIPDDEEQAKLTSTIIKMAQDLRLNIVVEGVETVEQLNFVAERGCQIIQGYYYSPPVPKFELEKLLATKSE</sequence>
<dbReference type="InterPro" id="IPR000160">
    <property type="entry name" value="GGDEF_dom"/>
</dbReference>
<dbReference type="InterPro" id="IPR052155">
    <property type="entry name" value="Biofilm_reg_signaling"/>
</dbReference>
<accession>A0A3N9U279</accession>
<feature type="transmembrane region" description="Helical" evidence="1">
    <location>
        <begin position="90"/>
        <end position="111"/>
    </location>
</feature>
<feature type="transmembrane region" description="Helical" evidence="1">
    <location>
        <begin position="57"/>
        <end position="78"/>
    </location>
</feature>
<dbReference type="PROSITE" id="PS50883">
    <property type="entry name" value="EAL"/>
    <property type="match status" value="1"/>
</dbReference>
<protein>
    <submittedName>
        <fullName evidence="4">Phosphodiesterase</fullName>
    </submittedName>
</protein>
<dbReference type="CDD" id="cd01949">
    <property type="entry name" value="GGDEF"/>
    <property type="match status" value="1"/>
</dbReference>
<dbReference type="Gene3D" id="3.20.20.450">
    <property type="entry name" value="EAL domain"/>
    <property type="match status" value="1"/>
</dbReference>
<dbReference type="Pfam" id="PF13188">
    <property type="entry name" value="PAS_8"/>
    <property type="match status" value="1"/>
</dbReference>
<evidence type="ECO:0000259" key="3">
    <source>
        <dbReference type="PROSITE" id="PS50887"/>
    </source>
</evidence>
<dbReference type="InterPro" id="IPR043128">
    <property type="entry name" value="Rev_trsase/Diguanyl_cyclase"/>
</dbReference>
<feature type="transmembrane region" description="Helical" evidence="1">
    <location>
        <begin position="131"/>
        <end position="152"/>
    </location>
</feature>
<name>A0A3N9U279_9VIBR</name>
<dbReference type="SMART" id="SM00267">
    <property type="entry name" value="GGDEF"/>
    <property type="match status" value="1"/>
</dbReference>
<feature type="transmembrane region" description="Helical" evidence="1">
    <location>
        <begin position="31"/>
        <end position="51"/>
    </location>
</feature>
<keyword evidence="5" id="KW-1185">Reference proteome</keyword>
<dbReference type="InterPro" id="IPR000014">
    <property type="entry name" value="PAS"/>
</dbReference>
<dbReference type="Gene3D" id="3.30.70.270">
    <property type="match status" value="1"/>
</dbReference>
<dbReference type="PROSITE" id="PS50887">
    <property type="entry name" value="GGDEF"/>
    <property type="match status" value="1"/>
</dbReference>
<evidence type="ECO:0000313" key="5">
    <source>
        <dbReference type="Proteomes" id="UP000281112"/>
    </source>
</evidence>
<evidence type="ECO:0000313" key="4">
    <source>
        <dbReference type="EMBL" id="RQW63612.1"/>
    </source>
</evidence>
<keyword evidence="1" id="KW-0812">Transmembrane</keyword>
<dbReference type="NCBIfam" id="TIGR00254">
    <property type="entry name" value="GGDEF"/>
    <property type="match status" value="1"/>
</dbReference>
<gene>
    <name evidence="4" type="ORF">EES38_10220</name>
</gene>
<dbReference type="AlphaFoldDB" id="A0A3N9U279"/>
<dbReference type="InterPro" id="IPR035919">
    <property type="entry name" value="EAL_sf"/>
</dbReference>
<feature type="domain" description="EAL" evidence="2">
    <location>
        <begin position="549"/>
        <end position="800"/>
    </location>
</feature>
<dbReference type="Gene3D" id="3.30.450.20">
    <property type="entry name" value="PAS domain"/>
    <property type="match status" value="1"/>
</dbReference>
<feature type="transmembrane region" description="Helical" evidence="1">
    <location>
        <begin position="6"/>
        <end position="24"/>
    </location>
</feature>
<proteinExistence type="predicted"/>
<keyword evidence="1" id="KW-1133">Transmembrane helix</keyword>
<reference evidence="4 5" key="1">
    <citation type="submission" date="2018-11" db="EMBL/GenBank/DDBJ databases">
        <title>Vibrio LJC006 sp. nov., isolated from seawater during the bloom of the enteromorpha.</title>
        <authorList>
            <person name="Liang J."/>
        </authorList>
    </citation>
    <scope>NUCLEOTIDE SEQUENCE [LARGE SCALE GENOMIC DNA]</scope>
    <source>
        <strain evidence="4 5">LJC006</strain>
    </source>
</reference>
<feature type="domain" description="GGDEF" evidence="3">
    <location>
        <begin position="405"/>
        <end position="540"/>
    </location>
</feature>
<dbReference type="InterPro" id="IPR001633">
    <property type="entry name" value="EAL_dom"/>
</dbReference>
<dbReference type="Pfam" id="PF00563">
    <property type="entry name" value="EAL"/>
    <property type="match status" value="1"/>
</dbReference>
<dbReference type="SUPFAM" id="SSF55073">
    <property type="entry name" value="Nucleotide cyclase"/>
    <property type="match status" value="1"/>
</dbReference>
<dbReference type="InterPro" id="IPR029787">
    <property type="entry name" value="Nucleotide_cyclase"/>
</dbReference>
<dbReference type="RefSeq" id="WP_124937075.1">
    <property type="nucleotide sequence ID" value="NZ_RJVQ01000003.1"/>
</dbReference>
<dbReference type="SMART" id="SM00052">
    <property type="entry name" value="EAL"/>
    <property type="match status" value="1"/>
</dbReference>
<dbReference type="OrthoDB" id="1316910at2"/>
<dbReference type="CDD" id="cd01948">
    <property type="entry name" value="EAL"/>
    <property type="match status" value="1"/>
</dbReference>
<evidence type="ECO:0000259" key="2">
    <source>
        <dbReference type="PROSITE" id="PS50883"/>
    </source>
</evidence>
<dbReference type="SUPFAM" id="SSF141868">
    <property type="entry name" value="EAL domain-like"/>
    <property type="match status" value="1"/>
</dbReference>
<dbReference type="PANTHER" id="PTHR44757">
    <property type="entry name" value="DIGUANYLATE CYCLASE DGCP"/>
    <property type="match status" value="1"/>
</dbReference>
<evidence type="ECO:0000256" key="1">
    <source>
        <dbReference type="SAM" id="Phobius"/>
    </source>
</evidence>
<dbReference type="EMBL" id="RJVQ01000003">
    <property type="protein sequence ID" value="RQW63612.1"/>
    <property type="molecule type" value="Genomic_DNA"/>
</dbReference>
<dbReference type="Proteomes" id="UP000281112">
    <property type="component" value="Unassembled WGS sequence"/>
</dbReference>
<dbReference type="Pfam" id="PF00990">
    <property type="entry name" value="GGDEF"/>
    <property type="match status" value="1"/>
</dbReference>